<name>A0A8I2B3F1_PLESH</name>
<gene>
    <name evidence="2" type="ORF">J2R62_17380</name>
</gene>
<proteinExistence type="predicted"/>
<dbReference type="AlphaFoldDB" id="A0A8I2B3F1"/>
<accession>A0A8I2B3F1</accession>
<comment type="caution">
    <text evidence="2">The sequence shown here is derived from an EMBL/GenBank/DDBJ whole genome shotgun (WGS) entry which is preliminary data.</text>
</comment>
<feature type="compositionally biased region" description="Basic and acidic residues" evidence="1">
    <location>
        <begin position="120"/>
        <end position="132"/>
    </location>
</feature>
<organism evidence="2 3">
    <name type="scientific">Plesiomonas shigelloides</name>
    <name type="common">Aeromonas shigelloides</name>
    <dbReference type="NCBI Taxonomy" id="703"/>
    <lineage>
        <taxon>Bacteria</taxon>
        <taxon>Pseudomonadati</taxon>
        <taxon>Pseudomonadota</taxon>
        <taxon>Gammaproteobacteria</taxon>
        <taxon>Enterobacterales</taxon>
        <taxon>Enterobacteriaceae</taxon>
        <taxon>Plesiomonas</taxon>
    </lineage>
</organism>
<dbReference type="EMBL" id="JAFNAA010000088">
    <property type="protein sequence ID" value="MBO1109929.1"/>
    <property type="molecule type" value="Genomic_DNA"/>
</dbReference>
<reference evidence="2" key="1">
    <citation type="submission" date="2021-03" db="EMBL/GenBank/DDBJ databases">
        <title>Plesiomonas shigelloides zfcc0051, isolated from zebrafish feces.</title>
        <authorList>
            <person name="Vanderhoek Z."/>
            <person name="Gaulke C."/>
        </authorList>
    </citation>
    <scope>NUCLEOTIDE SEQUENCE</scope>
    <source>
        <strain evidence="2">Zfcc0051</strain>
    </source>
</reference>
<evidence type="ECO:0000256" key="1">
    <source>
        <dbReference type="SAM" id="MobiDB-lite"/>
    </source>
</evidence>
<evidence type="ECO:0000313" key="2">
    <source>
        <dbReference type="EMBL" id="MBO1109929.1"/>
    </source>
</evidence>
<dbReference type="Proteomes" id="UP000664658">
    <property type="component" value="Unassembled WGS sequence"/>
</dbReference>
<evidence type="ECO:0000313" key="3">
    <source>
        <dbReference type="Proteomes" id="UP000664658"/>
    </source>
</evidence>
<feature type="compositionally biased region" description="Basic residues" evidence="1">
    <location>
        <begin position="133"/>
        <end position="142"/>
    </location>
</feature>
<protein>
    <submittedName>
        <fullName evidence="2">Uncharacterized protein</fullName>
    </submittedName>
</protein>
<sequence>MVGMAEMEGLRFLGGQSAIKAMSTSETKSKRAQEYKLRAGGFAQLVGVPKPVSEHVFQPMRKWRLDFAWTEYRLALELNGCVYSGGRNTRRDGDSEDREKMNKAAVLAWTVIESTEKQVRSGKLRDGLERAQQRRRSGGFSF</sequence>
<feature type="region of interest" description="Disordered" evidence="1">
    <location>
        <begin position="120"/>
        <end position="142"/>
    </location>
</feature>